<evidence type="ECO:0000313" key="3">
    <source>
        <dbReference type="EMBL" id="KGF52548.1"/>
    </source>
</evidence>
<name>A0A096AZQ6_9BACT</name>
<dbReference type="GO" id="GO:0005886">
    <property type="term" value="C:plasma membrane"/>
    <property type="evidence" value="ECO:0007669"/>
    <property type="project" value="UniProtKB-SubCell"/>
</dbReference>
<accession>A0A096AZQ6</accession>
<comment type="subcellular location">
    <subcellularLocation>
        <location evidence="2">Cell membrane</location>
        <topology evidence="2">Lipid-anchor</topology>
    </subcellularLocation>
</comment>
<keyword evidence="4" id="KW-1185">Reference proteome</keyword>
<dbReference type="Gene3D" id="1.20.1600.10">
    <property type="entry name" value="Outer membrane efflux proteins (OEP)"/>
    <property type="match status" value="1"/>
</dbReference>
<dbReference type="NCBIfam" id="TIGR01845">
    <property type="entry name" value="outer_NodT"/>
    <property type="match status" value="1"/>
</dbReference>
<keyword evidence="2" id="KW-0564">Palmitate</keyword>
<dbReference type="GO" id="GO:0015562">
    <property type="term" value="F:efflux transmembrane transporter activity"/>
    <property type="evidence" value="ECO:0007669"/>
    <property type="project" value="InterPro"/>
</dbReference>
<dbReference type="PANTHER" id="PTHR30203:SF33">
    <property type="entry name" value="BLR4455 PROTEIN"/>
    <property type="match status" value="1"/>
</dbReference>
<dbReference type="InterPro" id="IPR010131">
    <property type="entry name" value="MdtP/NodT-like"/>
</dbReference>
<dbReference type="PANTHER" id="PTHR30203">
    <property type="entry name" value="OUTER MEMBRANE CATION EFFLUX PROTEIN"/>
    <property type="match status" value="1"/>
</dbReference>
<evidence type="ECO:0000256" key="1">
    <source>
        <dbReference type="ARBA" id="ARBA00007613"/>
    </source>
</evidence>
<organism evidence="3 4">
    <name type="scientific">Prevotella amnii DNF00058</name>
    <dbReference type="NCBI Taxonomy" id="1401066"/>
    <lineage>
        <taxon>Bacteria</taxon>
        <taxon>Pseudomonadati</taxon>
        <taxon>Bacteroidota</taxon>
        <taxon>Bacteroidia</taxon>
        <taxon>Bacteroidales</taxon>
        <taxon>Prevotellaceae</taxon>
        <taxon>Prevotella</taxon>
    </lineage>
</organism>
<dbReference type="PROSITE" id="PS51257">
    <property type="entry name" value="PROKAR_LIPOPROTEIN"/>
    <property type="match status" value="1"/>
</dbReference>
<dbReference type="RefSeq" id="WP_036854530.1">
    <property type="nucleotide sequence ID" value="NZ_JRNU01000010.1"/>
</dbReference>
<dbReference type="OrthoDB" id="9770517at2"/>
<keyword evidence="2" id="KW-0812">Transmembrane</keyword>
<proteinExistence type="inferred from homology"/>
<dbReference type="AlphaFoldDB" id="A0A096AZQ6"/>
<comment type="similarity">
    <text evidence="1 2">Belongs to the outer membrane factor (OMF) (TC 1.B.17) family.</text>
</comment>
<dbReference type="InterPro" id="IPR003423">
    <property type="entry name" value="OMP_efflux"/>
</dbReference>
<dbReference type="SUPFAM" id="SSF56954">
    <property type="entry name" value="Outer membrane efflux proteins (OEP)"/>
    <property type="match status" value="1"/>
</dbReference>
<evidence type="ECO:0000256" key="2">
    <source>
        <dbReference type="RuleBase" id="RU362097"/>
    </source>
</evidence>
<protein>
    <submittedName>
        <fullName evidence="3">Multidrug transporter</fullName>
    </submittedName>
</protein>
<keyword evidence="2" id="KW-0472">Membrane</keyword>
<dbReference type="Gene3D" id="2.20.200.10">
    <property type="entry name" value="Outer membrane efflux proteins (OEP)"/>
    <property type="match status" value="1"/>
</dbReference>
<dbReference type="Proteomes" id="UP000029614">
    <property type="component" value="Unassembled WGS sequence"/>
</dbReference>
<keyword evidence="2" id="KW-0449">Lipoprotein</keyword>
<dbReference type="EMBL" id="JRNU01000010">
    <property type="protein sequence ID" value="KGF52548.1"/>
    <property type="molecule type" value="Genomic_DNA"/>
</dbReference>
<evidence type="ECO:0000313" key="4">
    <source>
        <dbReference type="Proteomes" id="UP000029614"/>
    </source>
</evidence>
<sequence>MKKLHIFIIAFAALSLTGCKSLYGNYKRPKAKMMGVVRHPIDDHAQLDGTNDFGNLPWRSVFTDTLLQKIIERSLDNNPNLINAMLNIDIAEQQLRAAKLAFLPNVILSPTGTISLFGSQPEPTKAYTFPIAASWNVSLFGQLRAQKKSAQAMLMQTKDYKVAAQTSLICNVANLYYTLLMLDSQKEIVENMAKLAKDTWEMMKLQIKFGRARSTSVQSAEAAYYNILTQGVTIRNNIRKAENSLSLLLGEPAHKINRGNFYYQTLPVTFSGGIGIEQLSNRADVHANEMALAQCFYNVQEARSRFYPALNISPTAAWSNGNGLISPGKLLLSIAGSLTQPIFAQGKLKAGLRVTQDQYKQAYNKWQNSILTAGAEVSNALVGYSSANEKTKLIQRQIDVLKKNVEQTQLLYKQSSSSYIEVITAQQGLLNAQIEQVQEQFAKLQSIVNLYYALGGGAK</sequence>
<keyword evidence="2" id="KW-1134">Transmembrane beta strand</keyword>
<dbReference type="Pfam" id="PF02321">
    <property type="entry name" value="OEP"/>
    <property type="match status" value="2"/>
</dbReference>
<comment type="caution">
    <text evidence="3">The sequence shown here is derived from an EMBL/GenBank/DDBJ whole genome shotgun (WGS) entry which is preliminary data.</text>
</comment>
<reference evidence="3 4" key="1">
    <citation type="submission" date="2014-07" db="EMBL/GenBank/DDBJ databases">
        <authorList>
            <person name="McCorrison J."/>
            <person name="Sanka R."/>
            <person name="Torralba M."/>
            <person name="Gillis M."/>
            <person name="Haft D.H."/>
            <person name="Methe B."/>
            <person name="Sutton G."/>
            <person name="Nelson K.E."/>
        </authorList>
    </citation>
    <scope>NUCLEOTIDE SEQUENCE [LARGE SCALE GENOMIC DNA]</scope>
    <source>
        <strain evidence="3 4">DNF00058</strain>
    </source>
</reference>
<gene>
    <name evidence="3" type="ORF">HMPREF9302_02965</name>
</gene>